<dbReference type="InterPro" id="IPR009061">
    <property type="entry name" value="DNA-bd_dom_put_sf"/>
</dbReference>
<comment type="caution">
    <text evidence="2">The sequence shown here is derived from an EMBL/GenBank/DDBJ whole genome shotgun (WGS) entry which is preliminary data.</text>
</comment>
<dbReference type="RefSeq" id="WP_375733296.1">
    <property type="nucleotide sequence ID" value="NZ_JBCGDC010000011.1"/>
</dbReference>
<reference evidence="2 3" key="1">
    <citation type="submission" date="2024-04" db="EMBL/GenBank/DDBJ databases">
        <title>Polymorphospora sp. isolated from Baiyangdian Lake in Xiong'an New Area.</title>
        <authorList>
            <person name="Zhang X."/>
            <person name="Liu J."/>
        </authorList>
    </citation>
    <scope>NUCLEOTIDE SEQUENCE [LARGE SCALE GENOMIC DNA]</scope>
    <source>
        <strain evidence="2 3">2-325</strain>
    </source>
</reference>
<gene>
    <name evidence="2" type="ORF">AAFH96_05615</name>
</gene>
<dbReference type="EMBL" id="JBCGDC010000011">
    <property type="protein sequence ID" value="MFB6392581.1"/>
    <property type="molecule type" value="Genomic_DNA"/>
</dbReference>
<proteinExistence type="predicted"/>
<evidence type="ECO:0000313" key="3">
    <source>
        <dbReference type="Proteomes" id="UP001582793"/>
    </source>
</evidence>
<sequence>MEEEYMTAADVARYLGVDRKTVYTNLRDREKTGFPEPHRRIGRTPVWREEDLREWREAHPGRRRKKVDVNPPDEPEA</sequence>
<evidence type="ECO:0000259" key="1">
    <source>
        <dbReference type="Pfam" id="PF12728"/>
    </source>
</evidence>
<dbReference type="Pfam" id="PF12728">
    <property type="entry name" value="HTH_17"/>
    <property type="match status" value="1"/>
</dbReference>
<feature type="domain" description="Helix-turn-helix" evidence="1">
    <location>
        <begin position="5"/>
        <end position="59"/>
    </location>
</feature>
<evidence type="ECO:0000313" key="2">
    <source>
        <dbReference type="EMBL" id="MFB6392581.1"/>
    </source>
</evidence>
<name>A0ABV5CNG4_9ACTN</name>
<keyword evidence="3" id="KW-1185">Reference proteome</keyword>
<organism evidence="2 3">
    <name type="scientific">Polymorphospora lycopeni</name>
    <dbReference type="NCBI Taxonomy" id="3140240"/>
    <lineage>
        <taxon>Bacteria</taxon>
        <taxon>Bacillati</taxon>
        <taxon>Actinomycetota</taxon>
        <taxon>Actinomycetes</taxon>
        <taxon>Micromonosporales</taxon>
        <taxon>Micromonosporaceae</taxon>
        <taxon>Polymorphospora</taxon>
    </lineage>
</organism>
<dbReference type="Proteomes" id="UP001582793">
    <property type="component" value="Unassembled WGS sequence"/>
</dbReference>
<dbReference type="InterPro" id="IPR041657">
    <property type="entry name" value="HTH_17"/>
</dbReference>
<accession>A0ABV5CNG4</accession>
<protein>
    <submittedName>
        <fullName evidence="2">Helix-turn-helix domain-containing protein</fullName>
    </submittedName>
</protein>
<dbReference type="SUPFAM" id="SSF46955">
    <property type="entry name" value="Putative DNA-binding domain"/>
    <property type="match status" value="1"/>
</dbReference>